<evidence type="ECO:0000313" key="2">
    <source>
        <dbReference type="Proteomes" id="UP000050833"/>
    </source>
</evidence>
<gene>
    <name evidence="1" type="ORF">APZ18_06945</name>
</gene>
<accession>A0AAW3JRM8</accession>
<evidence type="ECO:0008006" key="3">
    <source>
        <dbReference type="Google" id="ProtNLM"/>
    </source>
</evidence>
<evidence type="ECO:0000313" key="1">
    <source>
        <dbReference type="EMBL" id="KQC84491.1"/>
    </source>
</evidence>
<organism evidence="1 2">
    <name type="scientific">Butyribacter intestini</name>
    <dbReference type="NCBI Taxonomy" id="1703332"/>
    <lineage>
        <taxon>Bacteria</taxon>
        <taxon>Bacillati</taxon>
        <taxon>Bacillota</taxon>
        <taxon>Clostridia</taxon>
        <taxon>Lachnospirales</taxon>
        <taxon>Lachnospiraceae</taxon>
        <taxon>Butyribacter</taxon>
    </lineage>
</organism>
<name>A0AAW3JRM8_9FIRM</name>
<comment type="caution">
    <text evidence="1">The sequence shown here is derived from an EMBL/GenBank/DDBJ whole genome shotgun (WGS) entry which is preliminary data.</text>
</comment>
<keyword evidence="2" id="KW-1185">Reference proteome</keyword>
<sequence length="137" mass="15904">MSAKFEMLAKTIEETMEIIKDGSVEIYKINQQERTRRTEIRENAITDRIRIQEQANLLHHKIDMEYSKFVSAMSADEQRKDKLQNLLNSILSSSEELSQQEFQLCIKLLDVISSVGCNVRALVPLNEIYSELLEIKN</sequence>
<dbReference type="AlphaFoldDB" id="A0AAW3JRM8"/>
<dbReference type="RefSeq" id="WP_055943207.1">
    <property type="nucleotide sequence ID" value="NZ_JAQDCV010000004.1"/>
</dbReference>
<dbReference type="Proteomes" id="UP000050833">
    <property type="component" value="Unassembled WGS sequence"/>
</dbReference>
<reference evidence="1 2" key="1">
    <citation type="submission" date="2015-10" db="EMBL/GenBank/DDBJ databases">
        <title>Butyribacter intestini gen. nov., sp. nov., a butyric acid-producing bacterium of the family Lachnospiraceae isolated from the human faeces.</title>
        <authorList>
            <person name="Zou Y."/>
            <person name="Xue W."/>
            <person name="Luo G."/>
            <person name="Lv M."/>
        </authorList>
    </citation>
    <scope>NUCLEOTIDE SEQUENCE [LARGE SCALE GENOMIC DNA]</scope>
    <source>
        <strain evidence="1 2">TF01-11</strain>
    </source>
</reference>
<proteinExistence type="predicted"/>
<protein>
    <recommendedName>
        <fullName evidence="3">FlgN protein</fullName>
    </recommendedName>
</protein>
<dbReference type="EMBL" id="LLKB01000005">
    <property type="protein sequence ID" value="KQC84491.1"/>
    <property type="molecule type" value="Genomic_DNA"/>
</dbReference>